<accession>A0ABY8MM82</accession>
<evidence type="ECO:0000313" key="3">
    <source>
        <dbReference type="EMBL" id="WGK69894.1"/>
    </source>
</evidence>
<dbReference type="SUPFAM" id="SSF53850">
    <property type="entry name" value="Periplasmic binding protein-like II"/>
    <property type="match status" value="1"/>
</dbReference>
<keyword evidence="4" id="KW-1185">Reference proteome</keyword>
<dbReference type="Proteomes" id="UP001228690">
    <property type="component" value="Chromosome"/>
</dbReference>
<reference evidence="3 4" key="1">
    <citation type="submission" date="2023-04" db="EMBL/GenBank/DDBJ databases">
        <title>Spirochaete genome identified in red abalone sample constitutes a novel genus.</title>
        <authorList>
            <person name="Sharma S.P."/>
            <person name="Purcell C.M."/>
            <person name="Hyde J.R."/>
            <person name="Severin A.J."/>
        </authorList>
    </citation>
    <scope>NUCLEOTIDE SEQUENCE [LARGE SCALE GENOMIC DNA]</scope>
    <source>
        <strain evidence="3 4">SP-2023</strain>
    </source>
</reference>
<feature type="signal peptide" evidence="1">
    <location>
        <begin position="1"/>
        <end position="22"/>
    </location>
</feature>
<name>A0ABY8MM82_9SPIO</name>
<dbReference type="Gene3D" id="3.40.190.120">
    <property type="entry name" value="Osmoprotection protein (prox), domain 2"/>
    <property type="match status" value="1"/>
</dbReference>
<evidence type="ECO:0000256" key="1">
    <source>
        <dbReference type="SAM" id="SignalP"/>
    </source>
</evidence>
<keyword evidence="1" id="KW-0732">Signal</keyword>
<dbReference type="CDD" id="cd13528">
    <property type="entry name" value="PBP2_osmoprotectants"/>
    <property type="match status" value="1"/>
</dbReference>
<dbReference type="EMBL" id="CP123443">
    <property type="protein sequence ID" value="WGK69894.1"/>
    <property type="molecule type" value="Genomic_DNA"/>
</dbReference>
<dbReference type="RefSeq" id="WP_326928090.1">
    <property type="nucleotide sequence ID" value="NZ_CP123443.1"/>
</dbReference>
<protein>
    <submittedName>
        <fullName evidence="3">Glycine betaine ABC transporter substrate-binding protein</fullName>
    </submittedName>
</protein>
<organism evidence="3 4">
    <name type="scientific">Candidatus Haliotispira prima</name>
    <dbReference type="NCBI Taxonomy" id="3034016"/>
    <lineage>
        <taxon>Bacteria</taxon>
        <taxon>Pseudomonadati</taxon>
        <taxon>Spirochaetota</taxon>
        <taxon>Spirochaetia</taxon>
        <taxon>Spirochaetales</taxon>
        <taxon>Spirochaetaceae</taxon>
        <taxon>Candidatus Haliotispira</taxon>
    </lineage>
</organism>
<dbReference type="InterPro" id="IPR007210">
    <property type="entry name" value="ABC_Gly_betaine_transp_sub-bd"/>
</dbReference>
<dbReference type="Gene3D" id="3.40.190.10">
    <property type="entry name" value="Periplasmic binding protein-like II"/>
    <property type="match status" value="1"/>
</dbReference>
<dbReference type="PROSITE" id="PS51257">
    <property type="entry name" value="PROKAR_LIPOPROTEIN"/>
    <property type="match status" value="1"/>
</dbReference>
<sequence length="298" mass="33545">MTINKWKILSLFSMILLFSSCGGQKGSKTLTIASKNFTENIVLAHIVSELVSGNSDIEVITKPNLGATFLVWEAMQNGDIDIYPDYTGTIYQAHLKKTEKVSAEESLRIAQQEMNDKYQMKVFDPFGLNNTYAIGMLRTRAEELGISKISDLRNHLDLVAGFDSEFISRDTDGSGPMFAAYGFEPEQPIVQLEIGLRYKAIIENQADYTDAFSTDAKLKRFDMVLLEDDLSFFPPYYAVTVARQDALERFPELPGILAKLVGTIDDETMTAMNYDVEEKKIKPKEVAIKFLKSRSLIK</sequence>
<proteinExistence type="predicted"/>
<evidence type="ECO:0000259" key="2">
    <source>
        <dbReference type="Pfam" id="PF04069"/>
    </source>
</evidence>
<feature type="chain" id="PRO_5045780229" evidence="1">
    <location>
        <begin position="23"/>
        <end position="298"/>
    </location>
</feature>
<gene>
    <name evidence="3" type="ORF">P0082_03280</name>
</gene>
<dbReference type="Pfam" id="PF04069">
    <property type="entry name" value="OpuAC"/>
    <property type="match status" value="1"/>
</dbReference>
<feature type="domain" description="ABC-type glycine betaine transport system substrate-binding" evidence="2">
    <location>
        <begin position="28"/>
        <end position="292"/>
    </location>
</feature>
<evidence type="ECO:0000313" key="4">
    <source>
        <dbReference type="Proteomes" id="UP001228690"/>
    </source>
</evidence>